<feature type="region of interest" description="Disordered" evidence="1">
    <location>
        <begin position="1"/>
        <end position="23"/>
    </location>
</feature>
<proteinExistence type="predicted"/>
<evidence type="ECO:0000313" key="3">
    <source>
        <dbReference type="EMBL" id="PWJ52682.1"/>
    </source>
</evidence>
<keyword evidence="2" id="KW-0472">Membrane</keyword>
<protein>
    <submittedName>
        <fullName evidence="3">Uncharacterized protein</fullName>
    </submittedName>
</protein>
<dbReference type="EMBL" id="QGDQ01000018">
    <property type="protein sequence ID" value="PWJ52682.1"/>
    <property type="molecule type" value="Genomic_DNA"/>
</dbReference>
<keyword evidence="2" id="KW-1133">Transmembrane helix</keyword>
<evidence type="ECO:0000256" key="2">
    <source>
        <dbReference type="SAM" id="Phobius"/>
    </source>
</evidence>
<comment type="caution">
    <text evidence="3">The sequence shown here is derived from an EMBL/GenBank/DDBJ whole genome shotgun (WGS) entry which is preliminary data.</text>
</comment>
<gene>
    <name evidence="3" type="ORF">BXY45_11853</name>
</gene>
<reference evidence="3 4" key="1">
    <citation type="submission" date="2018-03" db="EMBL/GenBank/DDBJ databases">
        <title>Genomic Encyclopedia of Archaeal and Bacterial Type Strains, Phase II (KMG-II): from individual species to whole genera.</title>
        <authorList>
            <person name="Goeker M."/>
        </authorList>
    </citation>
    <scope>NUCLEOTIDE SEQUENCE [LARGE SCALE GENOMIC DNA]</scope>
    <source>
        <strain evidence="3 4">DSM 44889</strain>
    </source>
</reference>
<keyword evidence="2" id="KW-0812">Transmembrane</keyword>
<feature type="compositionally biased region" description="Polar residues" evidence="1">
    <location>
        <begin position="1"/>
        <end position="13"/>
    </location>
</feature>
<evidence type="ECO:0000256" key="1">
    <source>
        <dbReference type="SAM" id="MobiDB-lite"/>
    </source>
</evidence>
<dbReference type="RefSeq" id="WP_109775174.1">
    <property type="nucleotide sequence ID" value="NZ_QGDQ01000018.1"/>
</dbReference>
<keyword evidence="4" id="KW-1185">Reference proteome</keyword>
<dbReference type="Proteomes" id="UP000245469">
    <property type="component" value="Unassembled WGS sequence"/>
</dbReference>
<dbReference type="AlphaFoldDB" id="A0A316A5C8"/>
<sequence>MTSGRPRSTNRQPFGNDALRGLDDELDDLDDAFAAHEEKGDDESGPPTHRLRLRLLAVGVLVVVALLGAALGTAHANARAAQAERTLRLDTALRTGEVTLDGSISTVGALSLASASVPLVNSSAQAVSAQLVELDAPHLGKFSLSGSRREAPVPVRLAPGSALSVQAAVETQCDDVPAPDPYGGIPTAVPAPAAVVVEVAPGDGDPSHRVRLPLAADEAQQLADALVWACHPDSGSGMPQTSFAWLPDGRLRVDLAYDFSAGAPVKITARTSGGVEVTSSPPLPLLLAPGDEQQVVVTAHVDCSAAGDGFQSAVVLSSEAVVDGGAAQGTTIYDLSSGSSGDGTPYGTSGWLMRQIALTCG</sequence>
<name>A0A316A5C8_9ACTN</name>
<organism evidence="3 4">
    <name type="scientific">Quadrisphaera granulorum</name>
    <dbReference type="NCBI Taxonomy" id="317664"/>
    <lineage>
        <taxon>Bacteria</taxon>
        <taxon>Bacillati</taxon>
        <taxon>Actinomycetota</taxon>
        <taxon>Actinomycetes</taxon>
        <taxon>Kineosporiales</taxon>
        <taxon>Kineosporiaceae</taxon>
        <taxon>Quadrisphaera</taxon>
    </lineage>
</organism>
<accession>A0A316A5C8</accession>
<feature type="transmembrane region" description="Helical" evidence="2">
    <location>
        <begin position="55"/>
        <end position="76"/>
    </location>
</feature>
<evidence type="ECO:0000313" key="4">
    <source>
        <dbReference type="Proteomes" id="UP000245469"/>
    </source>
</evidence>